<dbReference type="GO" id="GO:0046933">
    <property type="term" value="F:proton-transporting ATP synthase activity, rotational mechanism"/>
    <property type="evidence" value="ECO:0007669"/>
    <property type="project" value="UniProtKB-UniRule"/>
</dbReference>
<reference evidence="10" key="1">
    <citation type="submission" date="2017-09" db="EMBL/GenBank/DDBJ databases">
        <authorList>
            <person name="Varghese N."/>
            <person name="Submissions S."/>
        </authorList>
    </citation>
    <scope>NUCLEOTIDE SEQUENCE [LARGE SCALE GENOMIC DNA]</scope>
    <source>
        <strain evidence="10">C7</strain>
    </source>
</reference>
<dbReference type="GO" id="GO:0045259">
    <property type="term" value="C:proton-transporting ATP synthase complex"/>
    <property type="evidence" value="ECO:0007669"/>
    <property type="project" value="UniProtKB-KW"/>
</dbReference>
<dbReference type="NCBIfam" id="NF004406">
    <property type="entry name" value="PRK05758.3-2"/>
    <property type="match status" value="1"/>
</dbReference>
<dbReference type="NCBIfam" id="TIGR01145">
    <property type="entry name" value="ATP_synt_delta"/>
    <property type="match status" value="1"/>
</dbReference>
<sequence length="186" mass="19463">MATASAHVSGIAGRYATALFELAQEDGSVVQVENDLNAIESALADSADLRELIASPVYSRTDQQNAMRALAQAMTLGNTVSNGLELMASRRRLFVLPDVIAGVKALAADARGEITAEVTSATPMTSEQLEALSASLKASVGRDVILNTTVDDKIIGGLIVKVGSKMVDTSIRSKLAAMKNVMKEVG</sequence>
<dbReference type="SUPFAM" id="SSF47928">
    <property type="entry name" value="N-terminal domain of the delta subunit of the F1F0-ATP synthase"/>
    <property type="match status" value="1"/>
</dbReference>
<keyword evidence="2 8" id="KW-0813">Transport</keyword>
<evidence type="ECO:0000256" key="8">
    <source>
        <dbReference type="HAMAP-Rule" id="MF_01416"/>
    </source>
</evidence>
<name>A0A2C9CPI6_9RHOB</name>
<dbReference type="PANTHER" id="PTHR11910">
    <property type="entry name" value="ATP SYNTHASE DELTA CHAIN"/>
    <property type="match status" value="1"/>
</dbReference>
<organism evidence="9 10">
    <name type="scientific">Pontivivens marinum</name>
    <dbReference type="NCBI Taxonomy" id="1690039"/>
    <lineage>
        <taxon>Bacteria</taxon>
        <taxon>Pseudomonadati</taxon>
        <taxon>Pseudomonadota</taxon>
        <taxon>Alphaproteobacteria</taxon>
        <taxon>Rhodobacterales</taxon>
        <taxon>Paracoccaceae</taxon>
        <taxon>Pontivivens</taxon>
    </lineage>
</organism>
<comment type="function">
    <text evidence="8">F(1)F(0) ATP synthase produces ATP from ADP in the presence of a proton or sodium gradient. F-type ATPases consist of two structural domains, F(1) containing the extramembraneous catalytic core and F(0) containing the membrane proton channel, linked together by a central stalk and a peripheral stalk. During catalysis, ATP synthesis in the catalytic domain of F(1) is coupled via a rotary mechanism of the central stalk subunits to proton translocation.</text>
</comment>
<evidence type="ECO:0000313" key="9">
    <source>
        <dbReference type="EMBL" id="SOH93133.1"/>
    </source>
</evidence>
<dbReference type="NCBIfam" id="NF004402">
    <property type="entry name" value="PRK05758.2-2"/>
    <property type="match status" value="1"/>
</dbReference>
<dbReference type="EMBL" id="OCTN01000001">
    <property type="protein sequence ID" value="SOH93133.1"/>
    <property type="molecule type" value="Genomic_DNA"/>
</dbReference>
<dbReference type="Gene3D" id="1.10.520.20">
    <property type="entry name" value="N-terminal domain of the delta subunit of the F1F0-ATP synthase"/>
    <property type="match status" value="1"/>
</dbReference>
<comment type="subcellular location">
    <subcellularLocation>
        <location evidence="8">Cell membrane</location>
        <topology evidence="8">Peripheral membrane protein</topology>
    </subcellularLocation>
    <subcellularLocation>
        <location evidence="1">Membrane</location>
    </subcellularLocation>
</comment>
<keyword evidence="6 8" id="KW-0139">CF(1)</keyword>
<keyword evidence="5 8" id="KW-0472">Membrane</keyword>
<evidence type="ECO:0000256" key="2">
    <source>
        <dbReference type="ARBA" id="ARBA00022448"/>
    </source>
</evidence>
<evidence type="ECO:0000313" key="10">
    <source>
        <dbReference type="Proteomes" id="UP000220034"/>
    </source>
</evidence>
<evidence type="ECO:0000256" key="6">
    <source>
        <dbReference type="ARBA" id="ARBA00023196"/>
    </source>
</evidence>
<dbReference type="AlphaFoldDB" id="A0A2C9CPI6"/>
<keyword evidence="4 8" id="KW-0406">Ion transport</keyword>
<dbReference type="PRINTS" id="PR00125">
    <property type="entry name" value="ATPASEDELTA"/>
</dbReference>
<dbReference type="Proteomes" id="UP000220034">
    <property type="component" value="Unassembled WGS sequence"/>
</dbReference>
<keyword evidence="8" id="KW-1003">Cell membrane</keyword>
<evidence type="ECO:0000256" key="4">
    <source>
        <dbReference type="ARBA" id="ARBA00023065"/>
    </source>
</evidence>
<keyword evidence="7 8" id="KW-0066">ATP synthesis</keyword>
<comment type="similarity">
    <text evidence="8">Belongs to the ATPase delta chain family.</text>
</comment>
<accession>A0A2C9CPI6</accession>
<dbReference type="InterPro" id="IPR026015">
    <property type="entry name" value="ATP_synth_OSCP/delta_N_sf"/>
</dbReference>
<evidence type="ECO:0000256" key="5">
    <source>
        <dbReference type="ARBA" id="ARBA00023136"/>
    </source>
</evidence>
<protein>
    <recommendedName>
        <fullName evidence="8">ATP synthase subunit delta</fullName>
    </recommendedName>
    <alternativeName>
        <fullName evidence="8">ATP synthase F(1) sector subunit delta</fullName>
    </alternativeName>
    <alternativeName>
        <fullName evidence="8">F-type ATPase subunit delta</fullName>
        <shortName evidence="8">F-ATPase subunit delta</shortName>
    </alternativeName>
</protein>
<evidence type="ECO:0000256" key="3">
    <source>
        <dbReference type="ARBA" id="ARBA00022781"/>
    </source>
</evidence>
<dbReference type="HAMAP" id="MF_01416">
    <property type="entry name" value="ATP_synth_delta_bact"/>
    <property type="match status" value="1"/>
</dbReference>
<proteinExistence type="inferred from homology"/>
<evidence type="ECO:0000256" key="7">
    <source>
        <dbReference type="ARBA" id="ARBA00023310"/>
    </source>
</evidence>
<evidence type="ECO:0000256" key="1">
    <source>
        <dbReference type="ARBA" id="ARBA00004370"/>
    </source>
</evidence>
<keyword evidence="10" id="KW-1185">Reference proteome</keyword>
<dbReference type="InterPro" id="IPR020781">
    <property type="entry name" value="ATPase_OSCP/d_CS"/>
</dbReference>
<comment type="function">
    <text evidence="8">This protein is part of the stalk that links CF(0) to CF(1). It either transmits conformational changes from CF(0) to CF(1) or is implicated in proton conduction.</text>
</comment>
<dbReference type="InterPro" id="IPR000711">
    <property type="entry name" value="ATPase_OSCP/dsu"/>
</dbReference>
<gene>
    <name evidence="8" type="primary">atpH</name>
    <name evidence="9" type="ORF">SAMN06273572_101988</name>
</gene>
<dbReference type="GO" id="GO:0005886">
    <property type="term" value="C:plasma membrane"/>
    <property type="evidence" value="ECO:0007669"/>
    <property type="project" value="UniProtKB-SubCell"/>
</dbReference>
<keyword evidence="3 8" id="KW-0375">Hydrogen ion transport</keyword>
<dbReference type="OrthoDB" id="9796185at2"/>
<dbReference type="PROSITE" id="PS00389">
    <property type="entry name" value="ATPASE_DELTA"/>
    <property type="match status" value="1"/>
</dbReference>
<dbReference type="RefSeq" id="WP_097928664.1">
    <property type="nucleotide sequence ID" value="NZ_OCTN01000001.1"/>
</dbReference>
<dbReference type="Pfam" id="PF00213">
    <property type="entry name" value="OSCP"/>
    <property type="match status" value="1"/>
</dbReference>